<evidence type="ECO:0000313" key="2">
    <source>
        <dbReference type="Proteomes" id="UP000656548"/>
    </source>
</evidence>
<comment type="caution">
    <text evidence="1">The sequence shown here is derived from an EMBL/GenBank/DDBJ whole genome shotgun (WGS) entry which is preliminary data.</text>
</comment>
<organism evidence="1 2">
    <name type="scientific">Amycolatopsis roodepoortensis</name>
    <dbReference type="NCBI Taxonomy" id="700274"/>
    <lineage>
        <taxon>Bacteria</taxon>
        <taxon>Bacillati</taxon>
        <taxon>Actinomycetota</taxon>
        <taxon>Actinomycetes</taxon>
        <taxon>Pseudonocardiales</taxon>
        <taxon>Pseudonocardiaceae</taxon>
        <taxon>Amycolatopsis</taxon>
    </lineage>
</organism>
<name>A0ABR9LIA9_9PSEU</name>
<proteinExistence type="predicted"/>
<accession>A0ABR9LIA9</accession>
<protein>
    <recommendedName>
        <fullName evidence="3">DUF2283 domain-containing protein</fullName>
    </recommendedName>
</protein>
<dbReference type="Proteomes" id="UP000656548">
    <property type="component" value="Unassembled WGS sequence"/>
</dbReference>
<dbReference type="RefSeq" id="WP_192746968.1">
    <property type="nucleotide sequence ID" value="NZ_JADBEJ010000006.1"/>
</dbReference>
<sequence length="78" mass="8514">MITDIYITVRDRDEGLYLDPPGQELCVSVTGDDVHLGLVDVDEAGHRTPRPERDIIVPARSLLLALQAGINDTSATRS</sequence>
<keyword evidence="2" id="KW-1185">Reference proteome</keyword>
<evidence type="ECO:0008006" key="3">
    <source>
        <dbReference type="Google" id="ProtNLM"/>
    </source>
</evidence>
<reference evidence="1 2" key="1">
    <citation type="submission" date="2020-10" db="EMBL/GenBank/DDBJ databases">
        <title>Sequencing the genomes of 1000 actinobacteria strains.</title>
        <authorList>
            <person name="Klenk H.-P."/>
        </authorList>
    </citation>
    <scope>NUCLEOTIDE SEQUENCE [LARGE SCALE GENOMIC DNA]</scope>
    <source>
        <strain evidence="1 2">DSM 46661</strain>
    </source>
</reference>
<gene>
    <name evidence="1" type="ORF">H4W30_007485</name>
</gene>
<dbReference type="EMBL" id="JADBEJ010000006">
    <property type="protein sequence ID" value="MBE1580404.1"/>
    <property type="molecule type" value="Genomic_DNA"/>
</dbReference>
<evidence type="ECO:0000313" key="1">
    <source>
        <dbReference type="EMBL" id="MBE1580404.1"/>
    </source>
</evidence>